<sequence length="50" mass="6357">MKYKYLTWIQDVLQELLCLSSVQTKKSRKHRQEKSIWFYEMIYSWEQRKV</sequence>
<gene>
    <name evidence="1" type="ORF">NC653_040920</name>
</gene>
<accession>A0AAD6L7A9</accession>
<keyword evidence="2" id="KW-1185">Reference proteome</keyword>
<evidence type="ECO:0000313" key="2">
    <source>
        <dbReference type="Proteomes" id="UP001164929"/>
    </source>
</evidence>
<comment type="caution">
    <text evidence="1">The sequence shown here is derived from an EMBL/GenBank/DDBJ whole genome shotgun (WGS) entry which is preliminary data.</text>
</comment>
<dbReference type="Proteomes" id="UP001164929">
    <property type="component" value="Chromosome 19"/>
</dbReference>
<dbReference type="EMBL" id="JAQIZT010000019">
    <property type="protein sequence ID" value="KAJ6951621.1"/>
    <property type="molecule type" value="Genomic_DNA"/>
</dbReference>
<protein>
    <submittedName>
        <fullName evidence="1">Uncharacterized protein</fullName>
    </submittedName>
</protein>
<proteinExistence type="predicted"/>
<organism evidence="1 2">
    <name type="scientific">Populus alba x Populus x berolinensis</name>
    <dbReference type="NCBI Taxonomy" id="444605"/>
    <lineage>
        <taxon>Eukaryota</taxon>
        <taxon>Viridiplantae</taxon>
        <taxon>Streptophyta</taxon>
        <taxon>Embryophyta</taxon>
        <taxon>Tracheophyta</taxon>
        <taxon>Spermatophyta</taxon>
        <taxon>Magnoliopsida</taxon>
        <taxon>eudicotyledons</taxon>
        <taxon>Gunneridae</taxon>
        <taxon>Pentapetalae</taxon>
        <taxon>rosids</taxon>
        <taxon>fabids</taxon>
        <taxon>Malpighiales</taxon>
        <taxon>Salicaceae</taxon>
        <taxon>Saliceae</taxon>
        <taxon>Populus</taxon>
    </lineage>
</organism>
<name>A0AAD6L7A9_9ROSI</name>
<evidence type="ECO:0000313" key="1">
    <source>
        <dbReference type="EMBL" id="KAJ6951621.1"/>
    </source>
</evidence>
<dbReference type="AlphaFoldDB" id="A0AAD6L7A9"/>
<reference evidence="1" key="1">
    <citation type="journal article" date="2023" name="Mol. Ecol. Resour.">
        <title>Chromosome-level genome assembly of a triploid poplar Populus alba 'Berolinensis'.</title>
        <authorList>
            <person name="Chen S."/>
            <person name="Yu Y."/>
            <person name="Wang X."/>
            <person name="Wang S."/>
            <person name="Zhang T."/>
            <person name="Zhou Y."/>
            <person name="He R."/>
            <person name="Meng N."/>
            <person name="Wang Y."/>
            <person name="Liu W."/>
            <person name="Liu Z."/>
            <person name="Liu J."/>
            <person name="Guo Q."/>
            <person name="Huang H."/>
            <person name="Sederoff R.R."/>
            <person name="Wang G."/>
            <person name="Qu G."/>
            <person name="Chen S."/>
        </authorList>
    </citation>
    <scope>NUCLEOTIDE SEQUENCE</scope>
    <source>
        <strain evidence="1">SC-2020</strain>
    </source>
</reference>